<reference evidence="3 4" key="1">
    <citation type="journal article" date="2010" name="Int. J. Syst. Evol. Microbiol.">
        <title>Reclassification of Herbaspirillum putei as a later heterotypic synonym of Herbaspirillum huttiense, with the description of H. huttiense subsp. huttiense subsp. nov. and H. huttiense subsp. putei subsp. nov., comb. nov., and description of Herbaspirillum aquaticum sp. nov.</title>
        <authorList>
            <person name="Dobritsa A.P."/>
            <person name="Reddy M.C."/>
            <person name="Samadpour M."/>
        </authorList>
    </citation>
    <scope>NUCLEOTIDE SEQUENCE [LARGE SCALE GENOMIC DNA]</scope>
    <source>
        <strain evidence="3 4">IEH 4430</strain>
    </source>
</reference>
<dbReference type="Pfam" id="PF00582">
    <property type="entry name" value="Usp"/>
    <property type="match status" value="1"/>
</dbReference>
<comment type="similarity">
    <text evidence="1">Belongs to the universal stress protein A family.</text>
</comment>
<dbReference type="RefSeq" id="WP_088753959.1">
    <property type="nucleotide sequence ID" value="NZ_JARJFG010000018.1"/>
</dbReference>
<keyword evidence="4" id="KW-1185">Reference proteome</keyword>
<dbReference type="PANTHER" id="PTHR46268:SF6">
    <property type="entry name" value="UNIVERSAL STRESS PROTEIN UP12"/>
    <property type="match status" value="1"/>
</dbReference>
<feature type="domain" description="UspA" evidence="2">
    <location>
        <begin position="1"/>
        <end position="145"/>
    </location>
</feature>
<dbReference type="PANTHER" id="PTHR46268">
    <property type="entry name" value="STRESS RESPONSE PROTEIN NHAX"/>
    <property type="match status" value="1"/>
</dbReference>
<dbReference type="InterPro" id="IPR006016">
    <property type="entry name" value="UspA"/>
</dbReference>
<dbReference type="SUPFAM" id="SSF52402">
    <property type="entry name" value="Adenine nucleotide alpha hydrolases-like"/>
    <property type="match status" value="1"/>
</dbReference>
<accession>A0A225SZJ9</accession>
<name>A0A225SZJ9_9BURK</name>
<dbReference type="PRINTS" id="PR01438">
    <property type="entry name" value="UNVRSLSTRESS"/>
</dbReference>
<dbReference type="InterPro" id="IPR014729">
    <property type="entry name" value="Rossmann-like_a/b/a_fold"/>
</dbReference>
<organism evidence="3 4">
    <name type="scientific">Herbaspirillum aquaticum</name>
    <dbReference type="NCBI Taxonomy" id="568783"/>
    <lineage>
        <taxon>Bacteria</taxon>
        <taxon>Pseudomonadati</taxon>
        <taxon>Pseudomonadota</taxon>
        <taxon>Betaproteobacteria</taxon>
        <taxon>Burkholderiales</taxon>
        <taxon>Oxalobacteraceae</taxon>
        <taxon>Herbaspirillum</taxon>
    </lineage>
</organism>
<comment type="caution">
    <text evidence="3">The sequence shown here is derived from an EMBL/GenBank/DDBJ whole genome shotgun (WGS) entry which is preliminary data.</text>
</comment>
<dbReference type="CDD" id="cd00293">
    <property type="entry name" value="USP-like"/>
    <property type="match status" value="1"/>
</dbReference>
<dbReference type="InterPro" id="IPR006015">
    <property type="entry name" value="Universal_stress_UspA"/>
</dbReference>
<evidence type="ECO:0000313" key="3">
    <source>
        <dbReference type="EMBL" id="OWY36425.1"/>
    </source>
</evidence>
<evidence type="ECO:0000259" key="2">
    <source>
        <dbReference type="Pfam" id="PF00582"/>
    </source>
</evidence>
<protein>
    <submittedName>
        <fullName evidence="3">Universal stress protein</fullName>
    </submittedName>
</protein>
<dbReference type="AlphaFoldDB" id="A0A225SZJ9"/>
<dbReference type="Gene3D" id="3.40.50.620">
    <property type="entry name" value="HUPs"/>
    <property type="match status" value="1"/>
</dbReference>
<dbReference type="EMBL" id="NJGV01000002">
    <property type="protein sequence ID" value="OWY36425.1"/>
    <property type="molecule type" value="Genomic_DNA"/>
</dbReference>
<gene>
    <name evidence="3" type="ORF">CEJ45_04270</name>
</gene>
<evidence type="ECO:0000313" key="4">
    <source>
        <dbReference type="Proteomes" id="UP000214747"/>
    </source>
</evidence>
<sequence length="145" mass="15436">MFKNILLATDGSRLCNESVKAAIALAKSCGSTLVGLSVAGNLRALSIPEVSVGVDVARTEEAGRERALASVEMITAMAREEGVPCTVQVAQGGRPYEEIMRVAEREHCDAIIMASKARSTLGRLLLGSQTQKLLAHSKVPVLVYR</sequence>
<dbReference type="Proteomes" id="UP000214747">
    <property type="component" value="Unassembled WGS sequence"/>
</dbReference>
<evidence type="ECO:0000256" key="1">
    <source>
        <dbReference type="ARBA" id="ARBA00008791"/>
    </source>
</evidence>
<proteinExistence type="inferred from homology"/>